<feature type="compositionally biased region" description="Pro residues" evidence="8">
    <location>
        <begin position="375"/>
        <end position="384"/>
    </location>
</feature>
<dbReference type="InterPro" id="IPR001394">
    <property type="entry name" value="Peptidase_C19_UCH"/>
</dbReference>
<feature type="region of interest" description="Disordered" evidence="8">
    <location>
        <begin position="525"/>
        <end position="583"/>
    </location>
</feature>
<dbReference type="InterPro" id="IPR018200">
    <property type="entry name" value="USP_CS"/>
</dbReference>
<dbReference type="EMBL" id="JAODAN010000007">
    <property type="protein sequence ID" value="KAK1922951.1"/>
    <property type="molecule type" value="Genomic_DNA"/>
</dbReference>
<feature type="compositionally biased region" description="Polar residues" evidence="8">
    <location>
        <begin position="265"/>
        <end position="276"/>
    </location>
</feature>
<dbReference type="SUPFAM" id="SSF54001">
    <property type="entry name" value="Cysteine proteinases"/>
    <property type="match status" value="1"/>
</dbReference>
<dbReference type="GO" id="GO:0004843">
    <property type="term" value="F:cysteine-type deubiquitinase activity"/>
    <property type="evidence" value="ECO:0007669"/>
    <property type="project" value="UniProtKB-EC"/>
</dbReference>
<keyword evidence="11" id="KW-1185">Reference proteome</keyword>
<dbReference type="Proteomes" id="UP001182556">
    <property type="component" value="Unassembled WGS sequence"/>
</dbReference>
<evidence type="ECO:0000313" key="10">
    <source>
        <dbReference type="EMBL" id="KAK1922951.1"/>
    </source>
</evidence>
<feature type="compositionally biased region" description="Low complexity" evidence="8">
    <location>
        <begin position="334"/>
        <end position="350"/>
    </location>
</feature>
<feature type="region of interest" description="Disordered" evidence="8">
    <location>
        <begin position="114"/>
        <end position="203"/>
    </location>
</feature>
<gene>
    <name evidence="10" type="ORF">DB88DRAFT_493248</name>
</gene>
<dbReference type="EC" id="3.4.19.12" evidence="3"/>
<name>A0AAD9CVQ5_PAPLA</name>
<feature type="compositionally biased region" description="Basic and acidic residues" evidence="8">
    <location>
        <begin position="571"/>
        <end position="583"/>
    </location>
</feature>
<evidence type="ECO:0000256" key="8">
    <source>
        <dbReference type="SAM" id="MobiDB-lite"/>
    </source>
</evidence>
<accession>A0AAD9CVQ5</accession>
<organism evidence="10 11">
    <name type="scientific">Papiliotrema laurentii</name>
    <name type="common">Cryptococcus laurentii</name>
    <dbReference type="NCBI Taxonomy" id="5418"/>
    <lineage>
        <taxon>Eukaryota</taxon>
        <taxon>Fungi</taxon>
        <taxon>Dikarya</taxon>
        <taxon>Basidiomycota</taxon>
        <taxon>Agaricomycotina</taxon>
        <taxon>Tremellomycetes</taxon>
        <taxon>Tremellales</taxon>
        <taxon>Rhynchogastremaceae</taxon>
        <taxon>Papiliotrema</taxon>
    </lineage>
</organism>
<protein>
    <recommendedName>
        <fullName evidence="3">ubiquitinyl hydrolase 1</fullName>
        <ecNumber evidence="3">3.4.19.12</ecNumber>
    </recommendedName>
</protein>
<dbReference type="PROSITE" id="PS00973">
    <property type="entry name" value="USP_2"/>
    <property type="match status" value="1"/>
</dbReference>
<dbReference type="Gene3D" id="1.20.58.80">
    <property type="entry name" value="Phosphotransferase system, lactose/cellobiose-type IIA subunit"/>
    <property type="match status" value="1"/>
</dbReference>
<feature type="compositionally biased region" description="Polar residues" evidence="8">
    <location>
        <begin position="216"/>
        <end position="234"/>
    </location>
</feature>
<feature type="compositionally biased region" description="Basic and acidic residues" evidence="8">
    <location>
        <begin position="780"/>
        <end position="797"/>
    </location>
</feature>
<evidence type="ECO:0000256" key="7">
    <source>
        <dbReference type="ARBA" id="ARBA00022807"/>
    </source>
</evidence>
<feature type="compositionally biased region" description="Polar residues" evidence="8">
    <location>
        <begin position="125"/>
        <end position="152"/>
    </location>
</feature>
<feature type="region of interest" description="Disordered" evidence="8">
    <location>
        <begin position="822"/>
        <end position="874"/>
    </location>
</feature>
<keyword evidence="4" id="KW-0645">Protease</keyword>
<dbReference type="PROSITE" id="PS50235">
    <property type="entry name" value="USP_3"/>
    <property type="match status" value="1"/>
</dbReference>
<dbReference type="InterPro" id="IPR028889">
    <property type="entry name" value="USP"/>
</dbReference>
<dbReference type="GO" id="GO:0016579">
    <property type="term" value="P:protein deubiquitination"/>
    <property type="evidence" value="ECO:0007669"/>
    <property type="project" value="InterPro"/>
</dbReference>
<feature type="compositionally biased region" description="Polar residues" evidence="8">
    <location>
        <begin position="430"/>
        <end position="439"/>
    </location>
</feature>
<dbReference type="SUPFAM" id="SSF52821">
    <property type="entry name" value="Rhodanese/Cell cycle control phosphatase"/>
    <property type="match status" value="1"/>
</dbReference>
<feature type="compositionally biased region" description="Low complexity" evidence="8">
    <location>
        <begin position="851"/>
        <end position="861"/>
    </location>
</feature>
<evidence type="ECO:0000256" key="4">
    <source>
        <dbReference type="ARBA" id="ARBA00022670"/>
    </source>
</evidence>
<dbReference type="PANTHER" id="PTHR21646">
    <property type="entry name" value="UBIQUITIN CARBOXYL-TERMINAL HYDROLASE"/>
    <property type="match status" value="1"/>
</dbReference>
<dbReference type="InterPro" id="IPR036873">
    <property type="entry name" value="Rhodanese-like_dom_sf"/>
</dbReference>
<dbReference type="CDD" id="cd02674">
    <property type="entry name" value="Peptidase_C19R"/>
    <property type="match status" value="1"/>
</dbReference>
<dbReference type="InterPro" id="IPR050185">
    <property type="entry name" value="Ub_carboxyl-term_hydrolase"/>
</dbReference>
<evidence type="ECO:0000256" key="2">
    <source>
        <dbReference type="ARBA" id="ARBA00009085"/>
    </source>
</evidence>
<feature type="domain" description="USP" evidence="9">
    <location>
        <begin position="966"/>
        <end position="1318"/>
    </location>
</feature>
<evidence type="ECO:0000256" key="3">
    <source>
        <dbReference type="ARBA" id="ARBA00012759"/>
    </source>
</evidence>
<reference evidence="10" key="1">
    <citation type="submission" date="2023-02" db="EMBL/GenBank/DDBJ databases">
        <title>Identification and recombinant expression of a fungal hydrolase from Papiliotrema laurentii that hydrolyzes apple cutin and clears colloidal polyester polyurethane.</title>
        <authorList>
            <consortium name="DOE Joint Genome Institute"/>
            <person name="Roman V.A."/>
            <person name="Bojanowski C."/>
            <person name="Crable B.R."/>
            <person name="Wagner D.N."/>
            <person name="Hung C.S."/>
            <person name="Nadeau L.J."/>
            <person name="Schratz L."/>
            <person name="Haridas S."/>
            <person name="Pangilinan J."/>
            <person name="Lipzen A."/>
            <person name="Na H."/>
            <person name="Yan M."/>
            <person name="Ng V."/>
            <person name="Grigoriev I.V."/>
            <person name="Spatafora J.W."/>
            <person name="Barlow D."/>
            <person name="Biffinger J."/>
            <person name="Kelley-Loughnane N."/>
            <person name="Varaljay V.A."/>
            <person name="Crookes-Goodson W.J."/>
        </authorList>
    </citation>
    <scope>NUCLEOTIDE SEQUENCE</scope>
    <source>
        <strain evidence="10">5307AH</strain>
    </source>
</reference>
<evidence type="ECO:0000256" key="6">
    <source>
        <dbReference type="ARBA" id="ARBA00022801"/>
    </source>
</evidence>
<evidence type="ECO:0000313" key="11">
    <source>
        <dbReference type="Proteomes" id="UP001182556"/>
    </source>
</evidence>
<dbReference type="SMART" id="SM00450">
    <property type="entry name" value="RHOD"/>
    <property type="match status" value="1"/>
</dbReference>
<feature type="compositionally biased region" description="Low complexity" evidence="8">
    <location>
        <begin position="365"/>
        <end position="374"/>
    </location>
</feature>
<dbReference type="Gene3D" id="3.90.70.10">
    <property type="entry name" value="Cysteine proteinases"/>
    <property type="match status" value="1"/>
</dbReference>
<comment type="caution">
    <text evidence="10">The sequence shown here is derived from an EMBL/GenBank/DDBJ whole genome shotgun (WGS) entry which is preliminary data.</text>
</comment>
<comment type="similarity">
    <text evidence="2">Belongs to the peptidase C19 family.</text>
</comment>
<dbReference type="InterPro" id="IPR001763">
    <property type="entry name" value="Rhodanese-like_dom"/>
</dbReference>
<keyword evidence="7" id="KW-0788">Thiol protease</keyword>
<dbReference type="PANTHER" id="PTHR21646:SF95">
    <property type="entry name" value="UBIQUITIN CARBOXYL-TERMINAL HYDROLASE 4-RELATED"/>
    <property type="match status" value="1"/>
</dbReference>
<feature type="compositionally biased region" description="Polar residues" evidence="8">
    <location>
        <begin position="316"/>
        <end position="331"/>
    </location>
</feature>
<dbReference type="PROSITE" id="PS00972">
    <property type="entry name" value="USP_1"/>
    <property type="match status" value="1"/>
</dbReference>
<feature type="compositionally biased region" description="Acidic residues" evidence="8">
    <location>
        <begin position="450"/>
        <end position="460"/>
    </location>
</feature>
<keyword evidence="6" id="KW-0378">Hydrolase</keyword>
<dbReference type="Pfam" id="PF00443">
    <property type="entry name" value="UCH"/>
    <property type="match status" value="1"/>
</dbReference>
<evidence type="ECO:0000256" key="5">
    <source>
        <dbReference type="ARBA" id="ARBA00022786"/>
    </source>
</evidence>
<feature type="compositionally biased region" description="Low complexity" evidence="8">
    <location>
        <begin position="245"/>
        <end position="254"/>
    </location>
</feature>
<feature type="region of interest" description="Disordered" evidence="8">
    <location>
        <begin position="761"/>
        <end position="799"/>
    </location>
</feature>
<dbReference type="Gene3D" id="3.40.250.10">
    <property type="entry name" value="Rhodanese-like domain"/>
    <property type="match status" value="1"/>
</dbReference>
<sequence length="1320" mass="145159">MSHPPASTSLHNVPLAKLQELANESGPVESLSPKAWFEKARFEAEKAIMAERFNKPEELFVAYLRAIQYYTKTRSHLDFNEVKKKDPAWASRVKDFKETYEAFLGKAKALKEKLRERQVERSPPQGGQASSSDMSDGVNNPSRPSTSRQSSGPEAGSLGSIADRMRMLKAKGLDAAPNKRISRNDLPSVPDMAPPPLAPKPQTDDLEARMAALRSPTSTAGNYGSARPSSQQIKPSHEQPAITTSRSRSASGSSQVIPPMKTGDSLRSNQQSTHIASPSFDARSIAPDGPMKEASTGGSYDNRRSSLYDAPLSAGPSRQANAQTPTMSPHHSGSESLSRQLSRQSQTMRTTEPRSSDPSSQHYESGPSGSTPSTNPAPPLPDPPTKTLSADNLHEFERAFPSLSDFSKQYEVDEPPAPMLGFEKDPDATNAATVSPTAESSRRLPTWQETAEDGDVEIDLPDVSGLPGIRDLPSVPTSRPGRSEAPAAEDGISPPSPDMNGEIKRPASTPNVATMGSYPLESDRAAAAVPPARAPLGPRPSPNGAARNGVISPPAMSFPVAKPTPGPSTTREGKEHTEKGEKLVKPKFPYSNSIDCDTLRSYFLNPAVDVLLLDVRPEEEFQKGYVGVEYEARGAKIELVWLDPNVVLREGMNAAKLEDALSLSPEAQSRAFQSRHKYDIVVVYDSHSLNWPRKDVEKTGKTPPLARLWEIIYEYEFQKKLQRTPTLLTGGYSAWVDFIKGRAAQHAQAWAQAQANGYVKAHTPHIPNGHAPPPPPPSQRSRERSGSGTDSAKKANRDMPVYQASHYAKNFSDNLAYGPQSMTGESSYTGRQRPYIASPPPLSGPSRPNHSSSQSLSAFSSPIAAPPQASIHPGIGARRRSDYVEQHNQAYSGYQAPSSRPSIDYPQAHALAPHVPQPPPAAQGHVSERIDQRSMVVRSGSMRGLDQVASGGDEVRYWNDVVLGLTGLKNLGNTCYMNSTIQCLSATYPFTSYFLDGSFKRSINVHNPLGMKGKLASAFAELLKALWKEDYTFLSPVTFRKQIIGFAQQFSGTDQHDSQEFLSFVLDGLHEDLNRIQNKPPPVEMTPEREAALETLPPEVASEKEWQIYRMRNDSFIVDLFQGQYRNRLECLTCHKTSTTYDTFMYLSLPVPTNKSKVVVQELIDEFVKPELLDKEDAWNCPRCKVPRRAAKTLTISRLPPVLLIQLKRFTTKNGVFWDKSETPVIFPVKGLDLTRYVPYRQPTGKEDLDDPRTQVGPFRYDLYGVSNHMGTLSSGHYTAYVKSSKGWQYCEDSRVTKAQEKDVVVSGAKLRLAYLASQN</sequence>
<dbReference type="InterPro" id="IPR038765">
    <property type="entry name" value="Papain-like_cys_pep_sf"/>
</dbReference>
<evidence type="ECO:0000256" key="1">
    <source>
        <dbReference type="ARBA" id="ARBA00000707"/>
    </source>
</evidence>
<dbReference type="GO" id="GO:0006508">
    <property type="term" value="P:proteolysis"/>
    <property type="evidence" value="ECO:0007669"/>
    <property type="project" value="UniProtKB-KW"/>
</dbReference>
<evidence type="ECO:0000259" key="9">
    <source>
        <dbReference type="PROSITE" id="PS50235"/>
    </source>
</evidence>
<feature type="compositionally biased region" description="Low complexity" evidence="8">
    <location>
        <begin position="525"/>
        <end position="536"/>
    </location>
</feature>
<comment type="catalytic activity">
    <reaction evidence="1">
        <text>Thiol-dependent hydrolysis of ester, thioester, amide, peptide and isopeptide bonds formed by the C-terminal Gly of ubiquitin (a 76-residue protein attached to proteins as an intracellular targeting signal).</text>
        <dbReference type="EC" id="3.4.19.12"/>
    </reaction>
</comment>
<keyword evidence="5" id="KW-0833">Ubl conjugation pathway</keyword>
<proteinExistence type="inferred from homology"/>
<feature type="region of interest" description="Disordered" evidence="8">
    <location>
        <begin position="216"/>
        <end position="511"/>
    </location>
</feature>